<proteinExistence type="predicted"/>
<reference evidence="3" key="2">
    <citation type="submission" date="2025-08" db="UniProtKB">
        <authorList>
            <consortium name="Ensembl"/>
        </authorList>
    </citation>
    <scope>IDENTIFICATION</scope>
</reference>
<reference evidence="4" key="1">
    <citation type="submission" date="2018-06" db="EMBL/GenBank/DDBJ databases">
        <title>Genome assembly of Danube salmon.</title>
        <authorList>
            <person name="Macqueen D.J."/>
            <person name="Gundappa M.K."/>
        </authorList>
    </citation>
    <scope>NUCLEOTIDE SEQUENCE [LARGE SCALE GENOMIC DNA]</scope>
</reference>
<reference evidence="3" key="3">
    <citation type="submission" date="2025-09" db="UniProtKB">
        <authorList>
            <consortium name="Ensembl"/>
        </authorList>
    </citation>
    <scope>IDENTIFICATION</scope>
</reference>
<feature type="transmembrane region" description="Helical" evidence="1">
    <location>
        <begin position="22"/>
        <end position="42"/>
    </location>
</feature>
<dbReference type="Gene3D" id="2.60.40.10">
    <property type="entry name" value="Immunoglobulins"/>
    <property type="match status" value="1"/>
</dbReference>
<keyword evidence="1" id="KW-1133">Transmembrane helix</keyword>
<dbReference type="Proteomes" id="UP000314982">
    <property type="component" value="Unassembled WGS sequence"/>
</dbReference>
<name>A0A4W5LDS3_9TELE</name>
<dbReference type="GeneTree" id="ENSGT00980000198913"/>
<evidence type="ECO:0000313" key="3">
    <source>
        <dbReference type="Ensembl" id="ENSHHUP00000023982.1"/>
    </source>
</evidence>
<accession>A0A4W5LDS3</accession>
<evidence type="ECO:0000313" key="4">
    <source>
        <dbReference type="Proteomes" id="UP000314982"/>
    </source>
</evidence>
<feature type="domain" description="Ig-like" evidence="2">
    <location>
        <begin position="70"/>
        <end position="164"/>
    </location>
</feature>
<keyword evidence="4" id="KW-1185">Reference proteome</keyword>
<dbReference type="STRING" id="62062.ENSHHUP00000023982"/>
<dbReference type="InterPro" id="IPR003597">
    <property type="entry name" value="Ig_C1-set"/>
</dbReference>
<protein>
    <submittedName>
        <fullName evidence="3">Si:ch211-1a19.2</fullName>
    </submittedName>
</protein>
<evidence type="ECO:0000259" key="2">
    <source>
        <dbReference type="PROSITE" id="PS50835"/>
    </source>
</evidence>
<keyword evidence="1" id="KW-0812">Transmembrane</keyword>
<dbReference type="InterPro" id="IPR013783">
    <property type="entry name" value="Ig-like_fold"/>
</dbReference>
<dbReference type="AlphaFoldDB" id="A0A4W5LDS3"/>
<organism evidence="3 4">
    <name type="scientific">Hucho hucho</name>
    <name type="common">huchen</name>
    <dbReference type="NCBI Taxonomy" id="62062"/>
    <lineage>
        <taxon>Eukaryota</taxon>
        <taxon>Metazoa</taxon>
        <taxon>Chordata</taxon>
        <taxon>Craniata</taxon>
        <taxon>Vertebrata</taxon>
        <taxon>Euteleostomi</taxon>
        <taxon>Actinopterygii</taxon>
        <taxon>Neopterygii</taxon>
        <taxon>Teleostei</taxon>
        <taxon>Protacanthopterygii</taxon>
        <taxon>Salmoniformes</taxon>
        <taxon>Salmonidae</taxon>
        <taxon>Salmoninae</taxon>
        <taxon>Hucho</taxon>
    </lineage>
</organism>
<dbReference type="SUPFAM" id="SSF48726">
    <property type="entry name" value="Immunoglobulin"/>
    <property type="match status" value="1"/>
</dbReference>
<dbReference type="InterPro" id="IPR036179">
    <property type="entry name" value="Ig-like_dom_sf"/>
</dbReference>
<dbReference type="InterPro" id="IPR007110">
    <property type="entry name" value="Ig-like_dom"/>
</dbReference>
<dbReference type="Pfam" id="PF07654">
    <property type="entry name" value="C1-set"/>
    <property type="match status" value="1"/>
</dbReference>
<sequence length="173" mass="19258">MFDFTTTGVTFSSTFNADCTSLYLHSCSVLMVMIVIFFLRCVHGGKPSQKDMVFSRGIQLFVEGLNPSDPSVLILSSFGSDPSASHTPTLVCVLSGLRTHLVDIIWWINNTVVTPENNVVWSSRGRNGTYTAAGLWTVSGKDWKPQNYYRCGTRHEGKLYINVTQSSLCRDFT</sequence>
<keyword evidence="1" id="KW-0472">Membrane</keyword>
<dbReference type="Ensembl" id="ENSHHUT00000024878.1">
    <property type="protein sequence ID" value="ENSHHUP00000023982.1"/>
    <property type="gene ID" value="ENSHHUG00000015046.1"/>
</dbReference>
<evidence type="ECO:0000256" key="1">
    <source>
        <dbReference type="SAM" id="Phobius"/>
    </source>
</evidence>
<dbReference type="PROSITE" id="PS50835">
    <property type="entry name" value="IG_LIKE"/>
    <property type="match status" value="1"/>
</dbReference>